<proteinExistence type="predicted"/>
<evidence type="ECO:0000313" key="2">
    <source>
        <dbReference type="Proteomes" id="UP000822688"/>
    </source>
</evidence>
<organism evidence="1 2">
    <name type="scientific">Ceratodon purpureus</name>
    <name type="common">Fire moss</name>
    <name type="synonym">Dicranum purpureum</name>
    <dbReference type="NCBI Taxonomy" id="3225"/>
    <lineage>
        <taxon>Eukaryota</taxon>
        <taxon>Viridiplantae</taxon>
        <taxon>Streptophyta</taxon>
        <taxon>Embryophyta</taxon>
        <taxon>Bryophyta</taxon>
        <taxon>Bryophytina</taxon>
        <taxon>Bryopsida</taxon>
        <taxon>Dicranidae</taxon>
        <taxon>Pseudoditrichales</taxon>
        <taxon>Ditrichaceae</taxon>
        <taxon>Ceratodon</taxon>
    </lineage>
</organism>
<evidence type="ECO:0000313" key="1">
    <source>
        <dbReference type="EMBL" id="KAG0583733.1"/>
    </source>
</evidence>
<sequence>MHLRDTRFVSLDHVLDGLPSSGSTEYLRTSIANRREVYPFPDLCVCYSLETGSSIPSYLLRRVRMGFSRLFVTYCVETGSSFVRLFSTVRTGFESRSVLEYGTKGR</sequence>
<name>A0A8T0IMQ5_CERPU</name>
<dbReference type="AlphaFoldDB" id="A0A8T0IMQ5"/>
<accession>A0A8T0IMQ5</accession>
<protein>
    <submittedName>
        <fullName evidence="1">Uncharacterized protein</fullName>
    </submittedName>
</protein>
<keyword evidence="2" id="KW-1185">Reference proteome</keyword>
<gene>
    <name evidence="1" type="ORF">KC19_3G159100</name>
</gene>
<reference evidence="1" key="1">
    <citation type="submission" date="2020-06" db="EMBL/GenBank/DDBJ databases">
        <title>WGS assembly of Ceratodon purpureus strain R40.</title>
        <authorList>
            <person name="Carey S.B."/>
            <person name="Jenkins J."/>
            <person name="Shu S."/>
            <person name="Lovell J.T."/>
            <person name="Sreedasyam A."/>
            <person name="Maumus F."/>
            <person name="Tiley G.P."/>
            <person name="Fernandez-Pozo N."/>
            <person name="Barry K."/>
            <person name="Chen C."/>
            <person name="Wang M."/>
            <person name="Lipzen A."/>
            <person name="Daum C."/>
            <person name="Saski C.A."/>
            <person name="Payton A.C."/>
            <person name="Mcbreen J.C."/>
            <person name="Conrad R.E."/>
            <person name="Kollar L.M."/>
            <person name="Olsson S."/>
            <person name="Huttunen S."/>
            <person name="Landis J.B."/>
            <person name="Wickett N.J."/>
            <person name="Johnson M.G."/>
            <person name="Rensing S.A."/>
            <person name="Grimwood J."/>
            <person name="Schmutz J."/>
            <person name="Mcdaniel S.F."/>
        </authorList>
    </citation>
    <scope>NUCLEOTIDE SEQUENCE</scope>
    <source>
        <strain evidence="1">R40</strain>
    </source>
</reference>
<comment type="caution">
    <text evidence="1">The sequence shown here is derived from an EMBL/GenBank/DDBJ whole genome shotgun (WGS) entry which is preliminary data.</text>
</comment>
<dbReference type="EMBL" id="CM026423">
    <property type="protein sequence ID" value="KAG0583733.1"/>
    <property type="molecule type" value="Genomic_DNA"/>
</dbReference>
<dbReference type="Proteomes" id="UP000822688">
    <property type="component" value="Chromosome 3"/>
</dbReference>